<dbReference type="AlphaFoldDB" id="A0A409X1H7"/>
<dbReference type="InParanoid" id="A0A409X1H7"/>
<feature type="region of interest" description="Disordered" evidence="1">
    <location>
        <begin position="212"/>
        <end position="255"/>
    </location>
</feature>
<evidence type="ECO:0000313" key="3">
    <source>
        <dbReference type="Proteomes" id="UP000284842"/>
    </source>
</evidence>
<dbReference type="Proteomes" id="UP000284842">
    <property type="component" value="Unassembled WGS sequence"/>
</dbReference>
<reference evidence="2 3" key="1">
    <citation type="journal article" date="2018" name="Evol. Lett.">
        <title>Horizontal gene cluster transfer increased hallucinogenic mushroom diversity.</title>
        <authorList>
            <person name="Reynolds H.T."/>
            <person name="Vijayakumar V."/>
            <person name="Gluck-Thaler E."/>
            <person name="Korotkin H.B."/>
            <person name="Matheny P.B."/>
            <person name="Slot J.C."/>
        </authorList>
    </citation>
    <scope>NUCLEOTIDE SEQUENCE [LARGE SCALE GENOMIC DNA]</scope>
    <source>
        <strain evidence="2 3">2629</strain>
    </source>
</reference>
<feature type="compositionally biased region" description="Polar residues" evidence="1">
    <location>
        <begin position="216"/>
        <end position="227"/>
    </location>
</feature>
<keyword evidence="3" id="KW-1185">Reference proteome</keyword>
<sequence length="324" mass="34615">MKSRHPTWPLVVPNVHHFPLAPPHTELSGYEMGLNCCYRLTTRYFIQGLKALPVTQQSSVMKMGKIVSGGWAGRRDEWSRGWGNVIAITNAIDFIQDTCEAYAHEVEISLPSLDSVLPSLPATPLVRGQMTGSGEGGEPLLNRKSSSASLNASSGRFLLSFGLPGILGMGRDIAEDKGKEKRADEVVGGVPMERTESEETTVSRMTSYAVAEAGSLTPSVDDSTMQDSSRDGSGDEALSATIKDDGERTVRETSRARNANGWWGIVGWGSAATTEKEDETRIGEGGIEGAEAEVDSEEEKQGDEGTVKASSIPVGPVEENGGVK</sequence>
<feature type="compositionally biased region" description="Acidic residues" evidence="1">
    <location>
        <begin position="290"/>
        <end position="301"/>
    </location>
</feature>
<comment type="caution">
    <text evidence="2">The sequence shown here is derived from an EMBL/GenBank/DDBJ whole genome shotgun (WGS) entry which is preliminary data.</text>
</comment>
<feature type="non-terminal residue" evidence="2">
    <location>
        <position position="324"/>
    </location>
</feature>
<gene>
    <name evidence="2" type="ORF">CVT24_007138</name>
</gene>
<protein>
    <submittedName>
        <fullName evidence="2">Uncharacterized protein</fullName>
    </submittedName>
</protein>
<accession>A0A409X1H7</accession>
<feature type="region of interest" description="Disordered" evidence="1">
    <location>
        <begin position="269"/>
        <end position="324"/>
    </location>
</feature>
<proteinExistence type="predicted"/>
<dbReference type="EMBL" id="NHTK01004850">
    <property type="protein sequence ID" value="PPQ84610.1"/>
    <property type="molecule type" value="Genomic_DNA"/>
</dbReference>
<feature type="compositionally biased region" description="Basic and acidic residues" evidence="1">
    <location>
        <begin position="242"/>
        <end position="255"/>
    </location>
</feature>
<evidence type="ECO:0000256" key="1">
    <source>
        <dbReference type="SAM" id="MobiDB-lite"/>
    </source>
</evidence>
<evidence type="ECO:0000313" key="2">
    <source>
        <dbReference type="EMBL" id="PPQ84610.1"/>
    </source>
</evidence>
<organism evidence="2 3">
    <name type="scientific">Panaeolus cyanescens</name>
    <dbReference type="NCBI Taxonomy" id="181874"/>
    <lineage>
        <taxon>Eukaryota</taxon>
        <taxon>Fungi</taxon>
        <taxon>Dikarya</taxon>
        <taxon>Basidiomycota</taxon>
        <taxon>Agaricomycotina</taxon>
        <taxon>Agaricomycetes</taxon>
        <taxon>Agaricomycetidae</taxon>
        <taxon>Agaricales</taxon>
        <taxon>Agaricineae</taxon>
        <taxon>Galeropsidaceae</taxon>
        <taxon>Panaeolus</taxon>
    </lineage>
</organism>
<name>A0A409X1H7_9AGAR</name>